<dbReference type="Pfam" id="PF13966">
    <property type="entry name" value="zf-RVT"/>
    <property type="match status" value="1"/>
</dbReference>
<evidence type="ECO:0000313" key="2">
    <source>
        <dbReference type="EMBL" id="KAK6784884.1"/>
    </source>
</evidence>
<comment type="caution">
    <text evidence="2">The sequence shown here is derived from an EMBL/GenBank/DDBJ whole genome shotgun (WGS) entry which is preliminary data.</text>
</comment>
<dbReference type="Proteomes" id="UP001371456">
    <property type="component" value="Unassembled WGS sequence"/>
</dbReference>
<protein>
    <recommendedName>
        <fullName evidence="1">Reverse transcriptase zinc-binding domain-containing protein</fullName>
    </recommendedName>
</protein>
<gene>
    <name evidence="2" type="ORF">RDI58_018339</name>
</gene>
<proteinExistence type="predicted"/>
<feature type="domain" description="Reverse transcriptase zinc-binding" evidence="1">
    <location>
        <begin position="2"/>
        <end position="69"/>
    </location>
</feature>
<reference evidence="2 3" key="1">
    <citation type="submission" date="2024-02" db="EMBL/GenBank/DDBJ databases">
        <title>de novo genome assembly of Solanum bulbocastanum strain 11H21.</title>
        <authorList>
            <person name="Hosaka A.J."/>
        </authorList>
    </citation>
    <scope>NUCLEOTIDE SEQUENCE [LARGE SCALE GENOMIC DNA]</scope>
    <source>
        <tissue evidence="2">Young leaves</tissue>
    </source>
</reference>
<accession>A0AAN8Y9N6</accession>
<evidence type="ECO:0000259" key="1">
    <source>
        <dbReference type="Pfam" id="PF13966"/>
    </source>
</evidence>
<dbReference type="AlphaFoldDB" id="A0AAN8Y9N6"/>
<keyword evidence="3" id="KW-1185">Reference proteome</keyword>
<organism evidence="2 3">
    <name type="scientific">Solanum bulbocastanum</name>
    <name type="common">Wild potato</name>
    <dbReference type="NCBI Taxonomy" id="147425"/>
    <lineage>
        <taxon>Eukaryota</taxon>
        <taxon>Viridiplantae</taxon>
        <taxon>Streptophyta</taxon>
        <taxon>Embryophyta</taxon>
        <taxon>Tracheophyta</taxon>
        <taxon>Spermatophyta</taxon>
        <taxon>Magnoliopsida</taxon>
        <taxon>eudicotyledons</taxon>
        <taxon>Gunneridae</taxon>
        <taxon>Pentapetalae</taxon>
        <taxon>asterids</taxon>
        <taxon>lamiids</taxon>
        <taxon>Solanales</taxon>
        <taxon>Solanaceae</taxon>
        <taxon>Solanoideae</taxon>
        <taxon>Solaneae</taxon>
        <taxon>Solanum</taxon>
    </lineage>
</organism>
<name>A0AAN8Y9N6_SOLBU</name>
<dbReference type="InterPro" id="IPR026960">
    <property type="entry name" value="RVT-Znf"/>
</dbReference>
<dbReference type="EMBL" id="JBANQN010000007">
    <property type="protein sequence ID" value="KAK6784884.1"/>
    <property type="molecule type" value="Genomic_DNA"/>
</dbReference>
<sequence length="135" mass="15949">MRWKGLMFNNAARPKVIITLWLQLQGRLMTVDRLASWGMNVDHQCRLCAVANESRDHLIVHWLYSQQLWERLLQWLHLQVFTMASSSGFHCHGLETSSQLDNNEYQGENTECSTYQNHLYINCSPHLDREELKDF</sequence>
<evidence type="ECO:0000313" key="3">
    <source>
        <dbReference type="Proteomes" id="UP001371456"/>
    </source>
</evidence>